<accession>A0A2N5X972</accession>
<evidence type="ECO:0000256" key="1">
    <source>
        <dbReference type="ARBA" id="ARBA00022741"/>
    </source>
</evidence>
<dbReference type="InterPro" id="IPR041628">
    <property type="entry name" value="ChlI/MoxR_AAA_lid"/>
</dbReference>
<dbReference type="FunFam" id="3.40.50.300:FF:000640">
    <property type="entry name" value="MoxR family ATPase"/>
    <property type="match status" value="1"/>
</dbReference>
<organism evidence="6 7">
    <name type="scientific">Pseudohalioglobus lutimaris</name>
    <dbReference type="NCBI Taxonomy" id="1737061"/>
    <lineage>
        <taxon>Bacteria</taxon>
        <taxon>Pseudomonadati</taxon>
        <taxon>Pseudomonadota</taxon>
        <taxon>Gammaproteobacteria</taxon>
        <taxon>Cellvibrionales</taxon>
        <taxon>Halieaceae</taxon>
        <taxon>Pseudohalioglobus</taxon>
    </lineage>
</organism>
<evidence type="ECO:0000256" key="2">
    <source>
        <dbReference type="ARBA" id="ARBA00022840"/>
    </source>
</evidence>
<evidence type="ECO:0000259" key="4">
    <source>
        <dbReference type="Pfam" id="PF07726"/>
    </source>
</evidence>
<dbReference type="PANTHER" id="PTHR42759:SF1">
    <property type="entry name" value="MAGNESIUM-CHELATASE SUBUNIT CHLD"/>
    <property type="match status" value="1"/>
</dbReference>
<dbReference type="Gene3D" id="3.40.50.300">
    <property type="entry name" value="P-loop containing nucleotide triphosphate hydrolases"/>
    <property type="match status" value="1"/>
</dbReference>
<dbReference type="EMBL" id="PKUS01000001">
    <property type="protein sequence ID" value="PLW71009.1"/>
    <property type="molecule type" value="Genomic_DNA"/>
</dbReference>
<keyword evidence="1" id="KW-0547">Nucleotide-binding</keyword>
<dbReference type="Proteomes" id="UP000235005">
    <property type="component" value="Unassembled WGS sequence"/>
</dbReference>
<dbReference type="SUPFAM" id="SSF52540">
    <property type="entry name" value="P-loop containing nucleoside triphosphate hydrolases"/>
    <property type="match status" value="1"/>
</dbReference>
<comment type="similarity">
    <text evidence="3">Belongs to the MoxR family.</text>
</comment>
<evidence type="ECO:0000313" key="7">
    <source>
        <dbReference type="Proteomes" id="UP000235005"/>
    </source>
</evidence>
<sequence length="311" mass="34544">MMQQMSRSVIGQEQVVRTLTLALLCNGNVLLEGLPGTAKTRSIKTLARVLKASLGRIQFTPDLLPSDVTGNEVYQDNHGVSELIFQQGPIFNELVLADEINRAPAKVQAALLEAMEERQVTVAGKTYPLPELFMVLATQNPIEQEGTYPLPEAQMDRFLMKISVDYPDDQAELAIVRMLQAEESNQQEELTMISQDHIFAARNTIGAMQIAQPVEQYMVDLVMATRLPAQFGDKLGNWIENGSSPRASIALHRCSRASAWLDGRDHVTPEDVRSVLHSVMRHRLILSYDALADRVTPDQVIDEIITQVAVG</sequence>
<protein>
    <submittedName>
        <fullName evidence="6">AAA family ATPase</fullName>
    </submittedName>
</protein>
<comment type="caution">
    <text evidence="6">The sequence shown here is derived from an EMBL/GenBank/DDBJ whole genome shotgun (WGS) entry which is preliminary data.</text>
</comment>
<proteinExistence type="inferred from homology"/>
<dbReference type="InterPro" id="IPR050764">
    <property type="entry name" value="CbbQ/NirQ/NorQ/GpvN"/>
</dbReference>
<evidence type="ECO:0000313" key="6">
    <source>
        <dbReference type="EMBL" id="PLW71009.1"/>
    </source>
</evidence>
<keyword evidence="7" id="KW-1185">Reference proteome</keyword>
<dbReference type="PANTHER" id="PTHR42759">
    <property type="entry name" value="MOXR FAMILY PROTEIN"/>
    <property type="match status" value="1"/>
</dbReference>
<dbReference type="InterPro" id="IPR027417">
    <property type="entry name" value="P-loop_NTPase"/>
</dbReference>
<evidence type="ECO:0000259" key="5">
    <source>
        <dbReference type="Pfam" id="PF17863"/>
    </source>
</evidence>
<dbReference type="GO" id="GO:0005524">
    <property type="term" value="F:ATP binding"/>
    <property type="evidence" value="ECO:0007669"/>
    <property type="project" value="UniProtKB-KW"/>
</dbReference>
<dbReference type="OrthoDB" id="9808397at2"/>
<dbReference type="PIRSF" id="PIRSF002849">
    <property type="entry name" value="AAA_ATPase_chaperone_MoxR_prd"/>
    <property type="match status" value="1"/>
</dbReference>
<reference evidence="6 7" key="1">
    <citation type="submission" date="2018-01" db="EMBL/GenBank/DDBJ databases">
        <title>The draft genome sequence of Halioglobus lutimaris HF004.</title>
        <authorList>
            <person name="Du Z.-J."/>
            <person name="Shi M.-J."/>
        </authorList>
    </citation>
    <scope>NUCLEOTIDE SEQUENCE [LARGE SCALE GENOMIC DNA]</scope>
    <source>
        <strain evidence="6 7">HF004</strain>
    </source>
</reference>
<dbReference type="GO" id="GO:0016887">
    <property type="term" value="F:ATP hydrolysis activity"/>
    <property type="evidence" value="ECO:0007669"/>
    <property type="project" value="InterPro"/>
</dbReference>
<name>A0A2N5X972_9GAMM</name>
<feature type="domain" description="ATPase AAA-3" evidence="4">
    <location>
        <begin position="29"/>
        <end position="160"/>
    </location>
</feature>
<dbReference type="CDD" id="cd00009">
    <property type="entry name" value="AAA"/>
    <property type="match status" value="1"/>
</dbReference>
<evidence type="ECO:0000256" key="3">
    <source>
        <dbReference type="ARBA" id="ARBA00061607"/>
    </source>
</evidence>
<gene>
    <name evidence="6" type="ORF">C0039_01140</name>
</gene>
<dbReference type="Gene3D" id="1.10.8.80">
    <property type="entry name" value="Magnesium chelatase subunit I, C-Terminal domain"/>
    <property type="match status" value="1"/>
</dbReference>
<dbReference type="InterPro" id="IPR011703">
    <property type="entry name" value="ATPase_AAA-3"/>
</dbReference>
<feature type="domain" description="ChlI/MoxR AAA lid" evidence="5">
    <location>
        <begin position="239"/>
        <end position="304"/>
    </location>
</feature>
<dbReference type="Pfam" id="PF07726">
    <property type="entry name" value="AAA_3"/>
    <property type="match status" value="1"/>
</dbReference>
<keyword evidence="2" id="KW-0067">ATP-binding</keyword>
<dbReference type="Pfam" id="PF17863">
    <property type="entry name" value="AAA_lid_2"/>
    <property type="match status" value="1"/>
</dbReference>
<dbReference type="AlphaFoldDB" id="A0A2N5X972"/>